<comment type="caution">
    <text evidence="1">The sequence shown here is derived from an EMBL/GenBank/DDBJ whole genome shotgun (WGS) entry which is preliminary data.</text>
</comment>
<evidence type="ECO:0000313" key="2">
    <source>
        <dbReference type="Proteomes" id="UP001175271"/>
    </source>
</evidence>
<organism evidence="1 2">
    <name type="scientific">Steinernema hermaphroditum</name>
    <dbReference type="NCBI Taxonomy" id="289476"/>
    <lineage>
        <taxon>Eukaryota</taxon>
        <taxon>Metazoa</taxon>
        <taxon>Ecdysozoa</taxon>
        <taxon>Nematoda</taxon>
        <taxon>Chromadorea</taxon>
        <taxon>Rhabditida</taxon>
        <taxon>Tylenchina</taxon>
        <taxon>Panagrolaimomorpha</taxon>
        <taxon>Strongyloidoidea</taxon>
        <taxon>Steinernematidae</taxon>
        <taxon>Steinernema</taxon>
    </lineage>
</organism>
<evidence type="ECO:0000313" key="1">
    <source>
        <dbReference type="EMBL" id="KAK0402536.1"/>
    </source>
</evidence>
<gene>
    <name evidence="1" type="ORF">QR680_016389</name>
</gene>
<keyword evidence="2" id="KW-1185">Reference proteome</keyword>
<dbReference type="EMBL" id="JAUCMV010000004">
    <property type="protein sequence ID" value="KAK0402536.1"/>
    <property type="molecule type" value="Genomic_DNA"/>
</dbReference>
<proteinExistence type="predicted"/>
<accession>A0AA39HC67</accession>
<dbReference type="AlphaFoldDB" id="A0AA39HC67"/>
<dbReference type="Proteomes" id="UP001175271">
    <property type="component" value="Unassembled WGS sequence"/>
</dbReference>
<protein>
    <submittedName>
        <fullName evidence="1">Uncharacterized protein</fullName>
    </submittedName>
</protein>
<reference evidence="1" key="1">
    <citation type="submission" date="2023-06" db="EMBL/GenBank/DDBJ databases">
        <title>Genomic analysis of the entomopathogenic nematode Steinernema hermaphroditum.</title>
        <authorList>
            <person name="Schwarz E.M."/>
            <person name="Heppert J.K."/>
            <person name="Baniya A."/>
            <person name="Schwartz H.T."/>
            <person name="Tan C.-H."/>
            <person name="Antoshechkin I."/>
            <person name="Sternberg P.W."/>
            <person name="Goodrich-Blair H."/>
            <person name="Dillman A.R."/>
        </authorList>
    </citation>
    <scope>NUCLEOTIDE SEQUENCE</scope>
    <source>
        <strain evidence="1">PS9179</strain>
        <tissue evidence="1">Whole animal</tissue>
    </source>
</reference>
<sequence length="283" mass="32570">MDYLPRAFYDDVFGQLEKKDIGTAQELKGAFGRVAADHYGKRRELGMYVAPTIKTKLCTIQLLKIVRPVEIIPVPLSNLNSNDDRITHIFLSQCLEGETMSFNEALTKIFLALHIAPNSGLLIFDRIPDSTVFMNPFFKLLGRSHSFKSVITPNCGEECEGFVRKQLKSVHLEELWLHNKSWPADFQSLVASWTENPNFRRLHSDSKDIMLDYETAVSLLKRWANGELKKLAVDADISFKKEHLYAYLQNLGCTSNGSMFKLSQRRDLEVEFRDDRMFLDIRE</sequence>
<name>A0AA39HC67_9BILA</name>